<sequence length="65" mass="7346">MWRIIAHKRGPSSSKHTGLPISPPSTLLSPWIGLKLQENGWCVGGVWWPVVEGEKIVRERCDLVR</sequence>
<evidence type="ECO:0000313" key="2">
    <source>
        <dbReference type="Proteomes" id="UP000215914"/>
    </source>
</evidence>
<accession>A0A251UYG9</accession>
<proteinExistence type="predicted"/>
<dbReference type="AlphaFoldDB" id="A0A251UYG9"/>
<dbReference type="InParanoid" id="A0A251UYG9"/>
<gene>
    <name evidence="1" type="ORF">HannXRQ_Chr04g0107031</name>
</gene>
<keyword evidence="2" id="KW-1185">Reference proteome</keyword>
<protein>
    <submittedName>
        <fullName evidence="1">Uncharacterized protein</fullName>
    </submittedName>
</protein>
<evidence type="ECO:0000313" key="1">
    <source>
        <dbReference type="EMBL" id="OTG28069.1"/>
    </source>
</evidence>
<organism evidence="1 2">
    <name type="scientific">Helianthus annuus</name>
    <name type="common">Common sunflower</name>
    <dbReference type="NCBI Taxonomy" id="4232"/>
    <lineage>
        <taxon>Eukaryota</taxon>
        <taxon>Viridiplantae</taxon>
        <taxon>Streptophyta</taxon>
        <taxon>Embryophyta</taxon>
        <taxon>Tracheophyta</taxon>
        <taxon>Spermatophyta</taxon>
        <taxon>Magnoliopsida</taxon>
        <taxon>eudicotyledons</taxon>
        <taxon>Gunneridae</taxon>
        <taxon>Pentapetalae</taxon>
        <taxon>asterids</taxon>
        <taxon>campanulids</taxon>
        <taxon>Asterales</taxon>
        <taxon>Asteraceae</taxon>
        <taxon>Asteroideae</taxon>
        <taxon>Heliantheae alliance</taxon>
        <taxon>Heliantheae</taxon>
        <taxon>Helianthus</taxon>
    </lineage>
</organism>
<dbReference type="Proteomes" id="UP000215914">
    <property type="component" value="Chromosome 4"/>
</dbReference>
<name>A0A251UYG9_HELAN</name>
<reference evidence="2" key="1">
    <citation type="journal article" date="2017" name="Nature">
        <title>The sunflower genome provides insights into oil metabolism, flowering and Asterid evolution.</title>
        <authorList>
            <person name="Badouin H."/>
            <person name="Gouzy J."/>
            <person name="Grassa C.J."/>
            <person name="Murat F."/>
            <person name="Staton S.E."/>
            <person name="Cottret L."/>
            <person name="Lelandais-Briere C."/>
            <person name="Owens G.L."/>
            <person name="Carrere S."/>
            <person name="Mayjonade B."/>
            <person name="Legrand L."/>
            <person name="Gill N."/>
            <person name="Kane N.C."/>
            <person name="Bowers J.E."/>
            <person name="Hubner S."/>
            <person name="Bellec A."/>
            <person name="Berard A."/>
            <person name="Berges H."/>
            <person name="Blanchet N."/>
            <person name="Boniface M.C."/>
            <person name="Brunel D."/>
            <person name="Catrice O."/>
            <person name="Chaidir N."/>
            <person name="Claudel C."/>
            <person name="Donnadieu C."/>
            <person name="Faraut T."/>
            <person name="Fievet G."/>
            <person name="Helmstetter N."/>
            <person name="King M."/>
            <person name="Knapp S.J."/>
            <person name="Lai Z."/>
            <person name="Le Paslier M.C."/>
            <person name="Lippi Y."/>
            <person name="Lorenzon L."/>
            <person name="Mandel J.R."/>
            <person name="Marage G."/>
            <person name="Marchand G."/>
            <person name="Marquand E."/>
            <person name="Bret-Mestries E."/>
            <person name="Morien E."/>
            <person name="Nambeesan S."/>
            <person name="Nguyen T."/>
            <person name="Pegot-Espagnet P."/>
            <person name="Pouilly N."/>
            <person name="Raftis F."/>
            <person name="Sallet E."/>
            <person name="Schiex T."/>
            <person name="Thomas J."/>
            <person name="Vandecasteele C."/>
            <person name="Vares D."/>
            <person name="Vear F."/>
            <person name="Vautrin S."/>
            <person name="Crespi M."/>
            <person name="Mangin B."/>
            <person name="Burke J.M."/>
            <person name="Salse J."/>
            <person name="Munos S."/>
            <person name="Vincourt P."/>
            <person name="Rieseberg L.H."/>
            <person name="Langlade N.B."/>
        </authorList>
    </citation>
    <scope>NUCLEOTIDE SEQUENCE [LARGE SCALE GENOMIC DNA]</scope>
    <source>
        <strain evidence="2">cv. SF193</strain>
    </source>
</reference>
<dbReference type="EMBL" id="CM007893">
    <property type="protein sequence ID" value="OTG28069.1"/>
    <property type="molecule type" value="Genomic_DNA"/>
</dbReference>